<evidence type="ECO:0000256" key="2">
    <source>
        <dbReference type="SAM" id="MobiDB-lite"/>
    </source>
</evidence>
<proteinExistence type="predicted"/>
<name>A0A1X6NKX8_PORUM</name>
<evidence type="ECO:0000313" key="4">
    <source>
        <dbReference type="EMBL" id="OSX69116.1"/>
    </source>
</evidence>
<dbReference type="Proteomes" id="UP000218209">
    <property type="component" value="Unassembled WGS sequence"/>
</dbReference>
<feature type="domain" description="Hedgehog protein Hint" evidence="3">
    <location>
        <begin position="558"/>
        <end position="711"/>
    </location>
</feature>
<dbReference type="AlphaFoldDB" id="A0A1X6NKX8"/>
<keyword evidence="1" id="KW-0217">Developmental protein</keyword>
<dbReference type="InterPro" id="IPR036844">
    <property type="entry name" value="Hint_dom_sf"/>
</dbReference>
<dbReference type="SUPFAM" id="SSF51126">
    <property type="entry name" value="Pectin lyase-like"/>
    <property type="match status" value="1"/>
</dbReference>
<dbReference type="Gene3D" id="2.170.16.10">
    <property type="entry name" value="Hedgehog/Intein (Hint) domain"/>
    <property type="match status" value="1"/>
</dbReference>
<dbReference type="GO" id="GO:0016540">
    <property type="term" value="P:protein autoprocessing"/>
    <property type="evidence" value="ECO:0007669"/>
    <property type="project" value="InterPro"/>
</dbReference>
<reference evidence="4 5" key="1">
    <citation type="submission" date="2017-03" db="EMBL/GenBank/DDBJ databases">
        <title>WGS assembly of Porphyra umbilicalis.</title>
        <authorList>
            <person name="Brawley S.H."/>
            <person name="Blouin N.A."/>
            <person name="Ficko-Blean E."/>
            <person name="Wheeler G.L."/>
            <person name="Lohr M."/>
            <person name="Goodson H.V."/>
            <person name="Jenkins J.W."/>
            <person name="Blaby-Haas C.E."/>
            <person name="Helliwell K.E."/>
            <person name="Chan C."/>
            <person name="Marriage T."/>
            <person name="Bhattacharya D."/>
            <person name="Klein A.S."/>
            <person name="Badis Y."/>
            <person name="Brodie J."/>
            <person name="Cao Y."/>
            <person name="Collen J."/>
            <person name="Dittami S.M."/>
            <person name="Gachon C.M."/>
            <person name="Green B.R."/>
            <person name="Karpowicz S."/>
            <person name="Kim J.W."/>
            <person name="Kudahl U."/>
            <person name="Lin S."/>
            <person name="Michel G."/>
            <person name="Mittag M."/>
            <person name="Olson B.J."/>
            <person name="Pangilinan J."/>
            <person name="Peng Y."/>
            <person name="Qiu H."/>
            <person name="Shu S."/>
            <person name="Singer J.T."/>
            <person name="Smith A.G."/>
            <person name="Sprecher B.N."/>
            <person name="Wagner V."/>
            <person name="Wang W."/>
            <person name="Wang Z.-Y."/>
            <person name="Yan J."/>
            <person name="Yarish C."/>
            <person name="Zoeuner-Riek S."/>
            <person name="Zhuang Y."/>
            <person name="Zou Y."/>
            <person name="Lindquist E.A."/>
            <person name="Grimwood J."/>
            <person name="Barry K."/>
            <person name="Rokhsar D.S."/>
            <person name="Schmutz J."/>
            <person name="Stiller J.W."/>
            <person name="Grossman A.R."/>
            <person name="Prochnik S.E."/>
        </authorList>
    </citation>
    <scope>NUCLEOTIDE SEQUENCE [LARGE SCALE GENOMIC DNA]</scope>
    <source>
        <strain evidence="4">4086291</strain>
    </source>
</reference>
<evidence type="ECO:0000313" key="5">
    <source>
        <dbReference type="Proteomes" id="UP000218209"/>
    </source>
</evidence>
<feature type="region of interest" description="Disordered" evidence="2">
    <location>
        <begin position="1"/>
        <end position="21"/>
    </location>
</feature>
<keyword evidence="5" id="KW-1185">Reference proteome</keyword>
<evidence type="ECO:0000256" key="1">
    <source>
        <dbReference type="ARBA" id="ARBA00022473"/>
    </source>
</evidence>
<feature type="non-terminal residue" evidence="4">
    <location>
        <position position="714"/>
    </location>
</feature>
<dbReference type="PRINTS" id="PR00632">
    <property type="entry name" value="SONICHHOG"/>
</dbReference>
<dbReference type="GO" id="GO:0007267">
    <property type="term" value="P:cell-cell signaling"/>
    <property type="evidence" value="ECO:0007669"/>
    <property type="project" value="InterPro"/>
</dbReference>
<gene>
    <name evidence="4" type="ORF">BU14_1841s0001</name>
</gene>
<dbReference type="SUPFAM" id="SSF51294">
    <property type="entry name" value="Hedgehog/intein (Hint) domain"/>
    <property type="match status" value="1"/>
</dbReference>
<dbReference type="InterPro" id="IPR001657">
    <property type="entry name" value="Hedgehog"/>
</dbReference>
<dbReference type="InterPro" id="IPR011050">
    <property type="entry name" value="Pectin_lyase_fold/virulence"/>
</dbReference>
<organism evidence="4 5">
    <name type="scientific">Porphyra umbilicalis</name>
    <name type="common">Purple laver</name>
    <name type="synonym">Red alga</name>
    <dbReference type="NCBI Taxonomy" id="2786"/>
    <lineage>
        <taxon>Eukaryota</taxon>
        <taxon>Rhodophyta</taxon>
        <taxon>Bangiophyceae</taxon>
        <taxon>Bangiales</taxon>
        <taxon>Bangiaceae</taxon>
        <taxon>Porphyra</taxon>
    </lineage>
</organism>
<sequence length="714" mass="74474">MQGAVAHLLPPRAPAATRSRPSGGVTLLCLCPSQQPAQRTGGFPSLHNHRRGWGRHRHRSFYSSSRVSEVTGCHRRPGRPSELALRVTRARHHPAASPLLRGRPFLWHPARLARSPFGRGCGARRAAMGRLGGWLRAAAAAVVLATVVSSAYGIIKDRECRENATNPNVGVNLDYSESCIVNEVFTNMTGPWKFRQSRLENVTFINCVFTNPAEGVAFSLVRMTNVTFAGGRFRNSNGVPTAFSELSLETVLFRDIVWDGPVTFREFGFSDVIFRRNDFRGGVTYTEGSSAGLIFRDCRSGRPSGLLPASETVTLSRLSANNTKILGCDFAGPTRLAAAAVRRMEIVNSTFAAFSCVDAEDPRKILDATRLQLRNASVAGAFDCAGVKLTASAFAGVGFAAGASFDGGALENVAFVDVAVPSAGRECHALSFNDATLVGDGGRGGQMRNVTVGCLLSLRSADVRGVAWTDVTVGRTDLRGAVLRQEFLGDDCCAVLCGSAGCKCDVAERTVCPRGSRDVRLNARACLLGGSTVLVVPPGAQPDGTAASAAAADAAVPVAVRDLTHGHVVRDGVDGPSSASPIYFFSHRTPTVPAGGVVVVTLTTAGGHRLTVTGGHLVYAAPRAGSPSPPALVAAASVAVGDALLTANGSRTAVASARSSVLPAGHAAGLYAPHSVSGSLLVDGLRVSCFTTAVRPAVAAAALSPVRAAYAVWG</sequence>
<accession>A0A1X6NKX8</accession>
<dbReference type="InterPro" id="IPR050387">
    <property type="entry name" value="Hedgehog_Signaling"/>
</dbReference>
<dbReference type="InterPro" id="IPR001767">
    <property type="entry name" value="Hedgehog_Hint"/>
</dbReference>
<evidence type="ECO:0000259" key="3">
    <source>
        <dbReference type="Pfam" id="PF01079"/>
    </source>
</evidence>
<protein>
    <recommendedName>
        <fullName evidence="3">Hedgehog protein Hint domain-containing protein</fullName>
    </recommendedName>
</protein>
<dbReference type="Pfam" id="PF01079">
    <property type="entry name" value="Hint"/>
    <property type="match status" value="1"/>
</dbReference>
<dbReference type="PANTHER" id="PTHR11889:SF31">
    <property type="entry name" value="PROTEIN HEDGEHOG"/>
    <property type="match status" value="1"/>
</dbReference>
<dbReference type="EMBL" id="KV919773">
    <property type="protein sequence ID" value="OSX69116.1"/>
    <property type="molecule type" value="Genomic_DNA"/>
</dbReference>
<dbReference type="Gene3D" id="2.160.20.80">
    <property type="entry name" value="E3 ubiquitin-protein ligase SopA"/>
    <property type="match status" value="2"/>
</dbReference>
<dbReference type="PANTHER" id="PTHR11889">
    <property type="entry name" value="HEDGEHOG"/>
    <property type="match status" value="1"/>
</dbReference>